<dbReference type="InterPro" id="IPR011050">
    <property type="entry name" value="Pectin_lyase_fold/virulence"/>
</dbReference>
<comment type="caution">
    <text evidence="9">The sequence shown here is derived from an EMBL/GenBank/DDBJ whole genome shotgun (WGS) entry which is preliminary data.</text>
</comment>
<evidence type="ECO:0000313" key="10">
    <source>
        <dbReference type="Proteomes" id="UP000823674"/>
    </source>
</evidence>
<dbReference type="SMART" id="SM00856">
    <property type="entry name" value="PMEI"/>
    <property type="match status" value="2"/>
</dbReference>
<evidence type="ECO:0000256" key="2">
    <source>
        <dbReference type="ARBA" id="ARBA00006027"/>
    </source>
</evidence>
<keyword evidence="4" id="KW-0378">Hydrolase</keyword>
<feature type="domain" description="Pectinesterase inhibitor" evidence="8">
    <location>
        <begin position="56"/>
        <end position="214"/>
    </location>
</feature>
<dbReference type="InterPro" id="IPR006501">
    <property type="entry name" value="Pectinesterase_inhib_dom"/>
</dbReference>
<dbReference type="Gene3D" id="1.20.140.40">
    <property type="entry name" value="Invertase/pectin methylesterase inhibitor family protein"/>
    <property type="match status" value="2"/>
</dbReference>
<feature type="domain" description="Pectinesterase inhibitor" evidence="8">
    <location>
        <begin position="584"/>
        <end position="742"/>
    </location>
</feature>
<dbReference type="InterPro" id="IPR033131">
    <property type="entry name" value="Pectinesterase_Asp_AS"/>
</dbReference>
<feature type="transmembrane region" description="Helical" evidence="7">
    <location>
        <begin position="548"/>
        <end position="570"/>
    </location>
</feature>
<evidence type="ECO:0000256" key="3">
    <source>
        <dbReference type="ARBA" id="ARBA00007786"/>
    </source>
</evidence>
<reference evidence="9 10" key="1">
    <citation type="submission" date="2021-03" db="EMBL/GenBank/DDBJ databases">
        <authorList>
            <person name="King G.J."/>
            <person name="Bancroft I."/>
            <person name="Baten A."/>
            <person name="Bloomfield J."/>
            <person name="Borpatragohain P."/>
            <person name="He Z."/>
            <person name="Irish N."/>
            <person name="Irwin J."/>
            <person name="Liu K."/>
            <person name="Mauleon R.P."/>
            <person name="Moore J."/>
            <person name="Morris R."/>
            <person name="Ostergaard L."/>
            <person name="Wang B."/>
            <person name="Wells R."/>
        </authorList>
    </citation>
    <scope>NUCLEOTIDE SEQUENCE [LARGE SCALE GENOMIC DNA]</scope>
    <source>
        <strain evidence="9">R-o-18</strain>
        <tissue evidence="9">Leaf</tissue>
    </source>
</reference>
<comment type="pathway">
    <text evidence="1">Glycan metabolism; pectin degradation; 2-dehydro-3-deoxy-D-gluconate from pectin: step 1/5.</text>
</comment>
<evidence type="ECO:0000256" key="5">
    <source>
        <dbReference type="ARBA" id="ARBA00023085"/>
    </source>
</evidence>
<feature type="active site" evidence="6">
    <location>
        <position position="958"/>
    </location>
</feature>
<evidence type="ECO:0000313" key="9">
    <source>
        <dbReference type="EMBL" id="KAG5416050.1"/>
    </source>
</evidence>
<gene>
    <name evidence="9" type="primary">A01p051440.1_BraROA</name>
    <name evidence="9" type="ORF">IGI04_003617</name>
</gene>
<evidence type="ECO:0000256" key="7">
    <source>
        <dbReference type="SAM" id="Phobius"/>
    </source>
</evidence>
<dbReference type="Proteomes" id="UP000823674">
    <property type="component" value="Chromosome A01"/>
</dbReference>
<comment type="similarity">
    <text evidence="3">In the C-terminal section; belongs to the pectinesterase family.</text>
</comment>
<evidence type="ECO:0000256" key="1">
    <source>
        <dbReference type="ARBA" id="ARBA00005184"/>
    </source>
</evidence>
<dbReference type="PROSITE" id="PS00503">
    <property type="entry name" value="PECTINESTERASE_2"/>
    <property type="match status" value="1"/>
</dbReference>
<dbReference type="InterPro" id="IPR035513">
    <property type="entry name" value="Invertase/methylesterase_inhib"/>
</dbReference>
<evidence type="ECO:0000256" key="6">
    <source>
        <dbReference type="PROSITE-ProRule" id="PRU10040"/>
    </source>
</evidence>
<dbReference type="CDD" id="cd15798">
    <property type="entry name" value="PMEI-like_3"/>
    <property type="match status" value="2"/>
</dbReference>
<dbReference type="Pfam" id="PF04043">
    <property type="entry name" value="PMEI"/>
    <property type="match status" value="2"/>
</dbReference>
<dbReference type="SUPFAM" id="SSF101148">
    <property type="entry name" value="Plant invertase/pectin methylesterase inhibitor"/>
    <property type="match status" value="2"/>
</dbReference>
<dbReference type="Gene3D" id="2.160.20.10">
    <property type="entry name" value="Single-stranded right-handed beta-helix, Pectin lyase-like"/>
    <property type="match status" value="3"/>
</dbReference>
<keyword evidence="7" id="KW-0472">Membrane</keyword>
<accession>A0ABQ7P0Y0</accession>
<evidence type="ECO:0000256" key="4">
    <source>
        <dbReference type="ARBA" id="ARBA00022801"/>
    </source>
</evidence>
<dbReference type="InterPro" id="IPR012334">
    <property type="entry name" value="Pectin_lyas_fold"/>
</dbReference>
<sequence>MASSIKEIFSKDNFKKNKKTVLLSAAVALLLVAAVIGIAAGASKANGNRKKPLSPSSHAVLRSACSSTLYPELCISAVATSGGVKLTSQKDVIEASLNLTTIAVEHNYFTVKKLIKNRKGLTPREKTALHDCLETIDETLDELHETLEDLQMYPNKKTLREHAGDLKTLISSAITNQETCLDGFSHDDADKKVRKVLLKGQVHVEHMCSNALAMIKNMTDTDIANFELKAKSFSNNRKLKEEETTVSVDIAGAGEVDAEGWPTWLSAGDRRLLQGSSVRADATVAANGSGKFKTIAAAVAAAPDNSKRRYVIHIKAGVYRENVEVSKKKKNIMFMGDGRTRTIITGNRNVVDGSTTFHSATVAAVGERFLARDITFQNTAGPSKHQAVALRVGSDFSAFYQCDMLAYQDTLYPVKGSFPTYLGRPWKEYSQTVIMQSDISDVIRPEGWSEWTGTFALNTLTYREYANKGAGAGTARRVKWRGFKVITAASEAQRYTAGQFIGGGGWLGSTGFPFSLGTFTTLTHQCQTMASSINEIFSKDNFKKNKKLVLLSAAVALLLVAAVTGIAAGASKANGNRKEPLSPSSHAVLRSACSSTLYPELCISAVATSGGVKLTSQKDVIEASLNLTTTAVEHNYFTVKKLIKNMKGLTPREKTALHDCLETIDETLDELHETLEDLQMYPNKKTLREHAGDLKTLISSAITNQETCLDGFSHDDADKKVRKFLLKGQVHVEHMCSNALAMIKNMTDTDIANFELKAKLSSNNRKLKEEKTPEAVDIAGSEELDAKGWPTWLSAGDRRLLQGSSVRADATVAANGSGKFKTIAAAVAAAPDNSKRRYVIHIKAGVYRENVEVSKKKKNIMFMGDGRTRTIITGNRNVVDGSTTFHSATVAAVGERFLARDITFQNTAGPSKHQAVALRVGSDFSAFYQCDMLAYQDTLYVHSNRQFFVKCLIAGTVDFIFGNAAVVLQNCDIHARRPNSGQKNMVTAQGRTDPNQNTGIVIQKCRIGATSDLQRVRSHFPTYLGRPWKEYSQTVIMQSDISDVIRPEGWFEWTGTFALNTLTYREYANKGAGAGTARRVKWRGFKVITAASEAQRYTAGQFIGGGGWLRSTGFPFSL</sequence>
<dbReference type="PROSITE" id="PS00800">
    <property type="entry name" value="PECTINESTERASE_1"/>
    <property type="match status" value="2"/>
</dbReference>
<dbReference type="SUPFAM" id="SSF51126">
    <property type="entry name" value="Pectin lyase-like"/>
    <property type="match status" value="2"/>
</dbReference>
<dbReference type="PANTHER" id="PTHR31707">
    <property type="entry name" value="PECTINESTERASE"/>
    <property type="match status" value="1"/>
</dbReference>
<keyword evidence="10" id="KW-1185">Reference proteome</keyword>
<evidence type="ECO:0000259" key="8">
    <source>
        <dbReference type="SMART" id="SM00856"/>
    </source>
</evidence>
<keyword evidence="7" id="KW-0812">Transmembrane</keyword>
<dbReference type="Pfam" id="PF01095">
    <property type="entry name" value="Pectinesterase"/>
    <property type="match status" value="3"/>
</dbReference>
<feature type="non-terminal residue" evidence="9">
    <location>
        <position position="1118"/>
    </location>
</feature>
<dbReference type="NCBIfam" id="TIGR01614">
    <property type="entry name" value="PME_inhib"/>
    <property type="match status" value="2"/>
</dbReference>
<keyword evidence="7" id="KW-1133">Transmembrane helix</keyword>
<dbReference type="InterPro" id="IPR018040">
    <property type="entry name" value="Pectinesterase_Tyr_AS"/>
</dbReference>
<dbReference type="InterPro" id="IPR000070">
    <property type="entry name" value="Pectinesterase_cat"/>
</dbReference>
<dbReference type="EMBL" id="JADBGQ010000001">
    <property type="protein sequence ID" value="KAG5416050.1"/>
    <property type="molecule type" value="Genomic_DNA"/>
</dbReference>
<organism evidence="9 10">
    <name type="scientific">Brassica rapa subsp. trilocularis</name>
    <dbReference type="NCBI Taxonomy" id="1813537"/>
    <lineage>
        <taxon>Eukaryota</taxon>
        <taxon>Viridiplantae</taxon>
        <taxon>Streptophyta</taxon>
        <taxon>Embryophyta</taxon>
        <taxon>Tracheophyta</taxon>
        <taxon>Spermatophyta</taxon>
        <taxon>Magnoliopsida</taxon>
        <taxon>eudicotyledons</taxon>
        <taxon>Gunneridae</taxon>
        <taxon>Pentapetalae</taxon>
        <taxon>rosids</taxon>
        <taxon>malvids</taxon>
        <taxon>Brassicales</taxon>
        <taxon>Brassicaceae</taxon>
        <taxon>Brassiceae</taxon>
        <taxon>Brassica</taxon>
    </lineage>
</organism>
<comment type="similarity">
    <text evidence="2">In the N-terminal section; belongs to the PMEI family.</text>
</comment>
<keyword evidence="5" id="KW-0063">Aspartyl esterase</keyword>
<proteinExistence type="inferred from homology"/>
<name>A0ABQ7P0Y0_BRACM</name>
<protein>
    <recommendedName>
        <fullName evidence="8">Pectinesterase inhibitor domain-containing protein</fullName>
    </recommendedName>
</protein>